<proteinExistence type="predicted"/>
<accession>A0A411YJI6</accession>
<gene>
    <name evidence="2" type="ORF">ER308_18785</name>
</gene>
<dbReference type="RefSeq" id="WP_131156402.1">
    <property type="nucleotide sequence ID" value="NZ_CP036402.1"/>
</dbReference>
<dbReference type="Gene3D" id="1.10.287.3510">
    <property type="match status" value="1"/>
</dbReference>
<dbReference type="KEGG" id="erz:ER308_18785"/>
<evidence type="ECO:0008006" key="4">
    <source>
        <dbReference type="Google" id="ProtNLM"/>
    </source>
</evidence>
<reference evidence="2 3" key="1">
    <citation type="submission" date="2019-01" db="EMBL/GenBank/DDBJ databases">
        <title>Egibacter rhizosphaerae EGI 80759T.</title>
        <authorList>
            <person name="Chen D.-D."/>
            <person name="Tian Y."/>
            <person name="Jiao J.-Y."/>
            <person name="Zhang X.-T."/>
            <person name="Zhang Y.-G."/>
            <person name="Zhang Y."/>
            <person name="Xiao M."/>
            <person name="Shu W.-S."/>
            <person name="Li W.-J."/>
        </authorList>
    </citation>
    <scope>NUCLEOTIDE SEQUENCE [LARGE SCALE GENOMIC DNA]</scope>
    <source>
        <strain evidence="2 3">EGI 80759</strain>
    </source>
</reference>
<keyword evidence="1" id="KW-1133">Transmembrane helix</keyword>
<name>A0A411YJI6_9ACTN</name>
<evidence type="ECO:0000313" key="2">
    <source>
        <dbReference type="EMBL" id="QBI21410.1"/>
    </source>
</evidence>
<protein>
    <recommendedName>
        <fullName evidence="4">NADH-quinone oxidoreductase subunit K</fullName>
    </recommendedName>
</protein>
<dbReference type="AlphaFoldDB" id="A0A411YJI6"/>
<evidence type="ECO:0000313" key="3">
    <source>
        <dbReference type="Proteomes" id="UP000291469"/>
    </source>
</evidence>
<keyword evidence="1" id="KW-0472">Membrane</keyword>
<sequence>MHAELIWLVTALLLFAAGSVGLAVAHSPIRALVALNIVAGSVTIALLAASGAGGAGDPRAARAMGVLGILVAFGVTTFGAVLVRRRRGPPEGTAEAPDDEAAG</sequence>
<keyword evidence="1" id="KW-0812">Transmembrane</keyword>
<feature type="transmembrane region" description="Helical" evidence="1">
    <location>
        <begin position="6"/>
        <end position="25"/>
    </location>
</feature>
<feature type="transmembrane region" description="Helical" evidence="1">
    <location>
        <begin position="64"/>
        <end position="83"/>
    </location>
</feature>
<keyword evidence="3" id="KW-1185">Reference proteome</keyword>
<feature type="transmembrane region" description="Helical" evidence="1">
    <location>
        <begin position="32"/>
        <end position="52"/>
    </location>
</feature>
<dbReference type="Proteomes" id="UP000291469">
    <property type="component" value="Chromosome"/>
</dbReference>
<dbReference type="EMBL" id="CP036402">
    <property type="protein sequence ID" value="QBI21410.1"/>
    <property type="molecule type" value="Genomic_DNA"/>
</dbReference>
<evidence type="ECO:0000256" key="1">
    <source>
        <dbReference type="SAM" id="Phobius"/>
    </source>
</evidence>
<organism evidence="2 3">
    <name type="scientific">Egibacter rhizosphaerae</name>
    <dbReference type="NCBI Taxonomy" id="1670831"/>
    <lineage>
        <taxon>Bacteria</taxon>
        <taxon>Bacillati</taxon>
        <taxon>Actinomycetota</taxon>
        <taxon>Nitriliruptoria</taxon>
        <taxon>Egibacterales</taxon>
        <taxon>Egibacteraceae</taxon>
        <taxon>Egibacter</taxon>
    </lineage>
</organism>